<dbReference type="InterPro" id="IPR018247">
    <property type="entry name" value="EF_Hand_1_Ca_BS"/>
</dbReference>
<dbReference type="RefSeq" id="XP_055705476.1">
    <property type="nucleotide sequence ID" value="XM_055849501.1"/>
</dbReference>
<dbReference type="EMBL" id="AJVK01026159">
    <property type="status" value="NOT_ANNOTATED_CDS"/>
    <property type="molecule type" value="Genomic_DNA"/>
</dbReference>
<evidence type="ECO:0008006" key="3">
    <source>
        <dbReference type="Google" id="ProtNLM"/>
    </source>
</evidence>
<dbReference type="OrthoDB" id="6101901at2759"/>
<reference evidence="1" key="1">
    <citation type="submission" date="2022-08" db="UniProtKB">
        <authorList>
            <consortium name="EnsemblMetazoa"/>
        </authorList>
    </citation>
    <scope>IDENTIFICATION</scope>
    <source>
        <strain evidence="1">Israel</strain>
    </source>
</reference>
<sequence>MTSVCRMLFFVLVSAAVFLHTSHCGPARSIGLMAARAAKIPRSIRAPFRNTEMMTARGFGKRAQMIKIKDDSAPWNYGKRETHFLDEMTPENTDPFEQIVSDNSIESFPIDWFVNELVNNPILAKSILRRFVDTDKDGILTAHELLAGATVPPHQLDSNVY</sequence>
<dbReference type="GeneID" id="129803144"/>
<evidence type="ECO:0000313" key="2">
    <source>
        <dbReference type="Proteomes" id="UP000092462"/>
    </source>
</evidence>
<dbReference type="VEuPathDB" id="VectorBase:PPAI003171"/>
<dbReference type="RefSeq" id="XP_055705477.1">
    <property type="nucleotide sequence ID" value="XM_055849502.1"/>
</dbReference>
<dbReference type="Proteomes" id="UP000092462">
    <property type="component" value="Unassembled WGS sequence"/>
</dbReference>
<dbReference type="KEGG" id="ppap:129803144"/>
<protein>
    <recommendedName>
        <fullName evidence="3">Allatotropin</fullName>
    </recommendedName>
</protein>
<dbReference type="EnsemblMetazoa" id="PPAI003171-RA">
    <property type="protein sequence ID" value="PPAI003171-PA"/>
    <property type="gene ID" value="PPAI003171"/>
</dbReference>
<evidence type="ECO:0000313" key="1">
    <source>
        <dbReference type="EnsemblMetazoa" id="PPAI003171-PA"/>
    </source>
</evidence>
<accession>A0A1B0D6R2</accession>
<dbReference type="AlphaFoldDB" id="A0A1B0D6R2"/>
<name>A0A1B0D6R2_PHLPP</name>
<proteinExistence type="predicted"/>
<dbReference type="PROSITE" id="PS00018">
    <property type="entry name" value="EF_HAND_1"/>
    <property type="match status" value="1"/>
</dbReference>
<organism evidence="1 2">
    <name type="scientific">Phlebotomus papatasi</name>
    <name type="common">Sandfly</name>
    <dbReference type="NCBI Taxonomy" id="29031"/>
    <lineage>
        <taxon>Eukaryota</taxon>
        <taxon>Metazoa</taxon>
        <taxon>Ecdysozoa</taxon>
        <taxon>Arthropoda</taxon>
        <taxon>Hexapoda</taxon>
        <taxon>Insecta</taxon>
        <taxon>Pterygota</taxon>
        <taxon>Neoptera</taxon>
        <taxon>Endopterygota</taxon>
        <taxon>Diptera</taxon>
        <taxon>Nematocera</taxon>
        <taxon>Psychodoidea</taxon>
        <taxon>Psychodidae</taxon>
        <taxon>Phlebotomus</taxon>
        <taxon>Phlebotomus</taxon>
    </lineage>
</organism>
<keyword evidence="2" id="KW-1185">Reference proteome</keyword>
<dbReference type="VEuPathDB" id="VectorBase:PPAPM1_004579"/>